<evidence type="ECO:0000256" key="4">
    <source>
        <dbReference type="ARBA" id="ARBA00022982"/>
    </source>
</evidence>
<dbReference type="InterPro" id="IPR001080">
    <property type="entry name" value="3Fe4S_ferredoxin"/>
</dbReference>
<evidence type="ECO:0000259" key="9">
    <source>
        <dbReference type="PROSITE" id="PS51379"/>
    </source>
</evidence>
<sequence length="71" mass="7888">MTMRITVNRELCVGSGNCVANVPEVFDQDDEEGLVRLQITEPPEELHELVEVAAQMCPVGAIDVQYRVTTQ</sequence>
<feature type="domain" description="4Fe-4S ferredoxin-type" evidence="9">
    <location>
        <begin position="3"/>
        <end position="31"/>
    </location>
</feature>
<keyword evidence="3 8" id="KW-0479">Metal-binding</keyword>
<evidence type="ECO:0000256" key="2">
    <source>
        <dbReference type="ARBA" id="ARBA00022448"/>
    </source>
</evidence>
<dbReference type="STRING" id="457427.SSOG_07564"/>
<evidence type="ECO:0000256" key="1">
    <source>
        <dbReference type="ARBA" id="ARBA00001927"/>
    </source>
</evidence>
<evidence type="ECO:0000313" key="11">
    <source>
        <dbReference type="Proteomes" id="UP000003963"/>
    </source>
</evidence>
<keyword evidence="11" id="KW-1185">Reference proteome</keyword>
<dbReference type="PRINTS" id="PR00352">
    <property type="entry name" value="3FE4SFRDOXIN"/>
</dbReference>
<protein>
    <recommendedName>
        <fullName evidence="8">Ferredoxin</fullName>
    </recommendedName>
</protein>
<comment type="cofactor">
    <cofactor evidence="1">
        <name>[3Fe-4S] cluster</name>
        <dbReference type="ChEBI" id="CHEBI:21137"/>
    </cofactor>
</comment>
<evidence type="ECO:0000256" key="5">
    <source>
        <dbReference type="ARBA" id="ARBA00023004"/>
    </source>
</evidence>
<dbReference type="Proteomes" id="UP000003963">
    <property type="component" value="Unassembled WGS sequence"/>
</dbReference>
<dbReference type="EMBL" id="GG657754">
    <property type="protein sequence ID" value="EFL27850.1"/>
    <property type="molecule type" value="Genomic_DNA"/>
</dbReference>
<evidence type="ECO:0000256" key="7">
    <source>
        <dbReference type="ARBA" id="ARBA00023291"/>
    </source>
</evidence>
<proteinExistence type="predicted"/>
<dbReference type="PANTHER" id="PTHR36923:SF3">
    <property type="entry name" value="FERREDOXIN"/>
    <property type="match status" value="1"/>
</dbReference>
<evidence type="ECO:0000313" key="10">
    <source>
        <dbReference type="EMBL" id="EFL27850.1"/>
    </source>
</evidence>
<accession>D9WMI4</accession>
<reference evidence="10 11" key="1">
    <citation type="submission" date="2009-02" db="EMBL/GenBank/DDBJ databases">
        <title>Annotation of Streptomyces hygroscopicus strain ATCC 53653.</title>
        <authorList>
            <consortium name="The Broad Institute Genome Sequencing Platform"/>
            <consortium name="Broad Institute Microbial Sequencing Center"/>
            <person name="Fischbach M."/>
            <person name="Godfrey P."/>
            <person name="Ward D."/>
            <person name="Young S."/>
            <person name="Zeng Q."/>
            <person name="Koehrsen M."/>
            <person name="Alvarado L."/>
            <person name="Berlin A.M."/>
            <person name="Bochicchio J."/>
            <person name="Borenstein D."/>
            <person name="Chapman S.B."/>
            <person name="Chen Z."/>
            <person name="Engels R."/>
            <person name="Freedman E."/>
            <person name="Gellesch M."/>
            <person name="Goldberg J."/>
            <person name="Griggs A."/>
            <person name="Gujja S."/>
            <person name="Heilman E.R."/>
            <person name="Heiman D.I."/>
            <person name="Hepburn T.A."/>
            <person name="Howarth C."/>
            <person name="Jen D."/>
            <person name="Larson L."/>
            <person name="Lewis B."/>
            <person name="Mehta T."/>
            <person name="Park D."/>
            <person name="Pearson M."/>
            <person name="Richards J."/>
            <person name="Roberts A."/>
            <person name="Saif S."/>
            <person name="Shea T.D."/>
            <person name="Shenoy N."/>
            <person name="Sisk P."/>
            <person name="Stolte C."/>
            <person name="Sykes S.N."/>
            <person name="Thomson T."/>
            <person name="Walk T."/>
            <person name="White J."/>
            <person name="Yandava C."/>
            <person name="Straight P."/>
            <person name="Clardy J."/>
            <person name="Hung D."/>
            <person name="Kolter R."/>
            <person name="Mekalanos J."/>
            <person name="Walker S."/>
            <person name="Walsh C.T."/>
            <person name="Wieland-Brown L.C."/>
            <person name="Haas B."/>
            <person name="Nusbaum C."/>
            <person name="Birren B."/>
        </authorList>
    </citation>
    <scope>NUCLEOTIDE SEQUENCE [LARGE SCALE GENOMIC DNA]</scope>
    <source>
        <strain evidence="10 11">ATCC 53653</strain>
    </source>
</reference>
<dbReference type="InterPro" id="IPR017896">
    <property type="entry name" value="4Fe4S_Fe-S-bd"/>
</dbReference>
<dbReference type="Pfam" id="PF13370">
    <property type="entry name" value="Fer4_13"/>
    <property type="match status" value="1"/>
</dbReference>
<dbReference type="GO" id="GO:0005506">
    <property type="term" value="F:iron ion binding"/>
    <property type="evidence" value="ECO:0007669"/>
    <property type="project" value="UniProtKB-UniRule"/>
</dbReference>
<keyword evidence="6 8" id="KW-0411">Iron-sulfur</keyword>
<name>D9WMI4_9ACTN</name>
<comment type="function">
    <text evidence="8">Ferredoxins are iron-sulfur proteins that transfer electrons in a wide variety of metabolic reactions.</text>
</comment>
<dbReference type="InterPro" id="IPR051269">
    <property type="entry name" value="Fe-S_cluster_ET"/>
</dbReference>
<keyword evidence="5 8" id="KW-0408">Iron</keyword>
<evidence type="ECO:0000256" key="8">
    <source>
        <dbReference type="RuleBase" id="RU368020"/>
    </source>
</evidence>
<keyword evidence="4 8" id="KW-0249">Electron transport</keyword>
<dbReference type="GO" id="GO:0051538">
    <property type="term" value="F:3 iron, 4 sulfur cluster binding"/>
    <property type="evidence" value="ECO:0007669"/>
    <property type="project" value="UniProtKB-KW"/>
</dbReference>
<dbReference type="Gene3D" id="3.30.70.20">
    <property type="match status" value="1"/>
</dbReference>
<dbReference type="SUPFAM" id="SSF54862">
    <property type="entry name" value="4Fe-4S ferredoxins"/>
    <property type="match status" value="1"/>
</dbReference>
<evidence type="ECO:0000256" key="6">
    <source>
        <dbReference type="ARBA" id="ARBA00023014"/>
    </source>
</evidence>
<organism evidence="10 11">
    <name type="scientific">Streptomyces himastatinicus ATCC 53653</name>
    <dbReference type="NCBI Taxonomy" id="457427"/>
    <lineage>
        <taxon>Bacteria</taxon>
        <taxon>Bacillati</taxon>
        <taxon>Actinomycetota</taxon>
        <taxon>Actinomycetes</taxon>
        <taxon>Kitasatosporales</taxon>
        <taxon>Streptomycetaceae</taxon>
        <taxon>Streptomyces</taxon>
        <taxon>Streptomyces violaceusniger group</taxon>
    </lineage>
</organism>
<dbReference type="GO" id="GO:0009055">
    <property type="term" value="F:electron transfer activity"/>
    <property type="evidence" value="ECO:0007669"/>
    <property type="project" value="UniProtKB-UniRule"/>
</dbReference>
<dbReference type="AlphaFoldDB" id="D9WMI4"/>
<dbReference type="HOGENOM" id="CLU_139698_6_0_11"/>
<keyword evidence="2 8" id="KW-0813">Transport</keyword>
<dbReference type="PROSITE" id="PS51379">
    <property type="entry name" value="4FE4S_FER_2"/>
    <property type="match status" value="1"/>
</dbReference>
<keyword evidence="7" id="KW-0003">3Fe-4S</keyword>
<evidence type="ECO:0000256" key="3">
    <source>
        <dbReference type="ARBA" id="ARBA00022723"/>
    </source>
</evidence>
<dbReference type="PANTHER" id="PTHR36923">
    <property type="entry name" value="FERREDOXIN"/>
    <property type="match status" value="1"/>
</dbReference>
<gene>
    <name evidence="10" type="ORF">SSOG_07564</name>
</gene>